<sequence length="116" mass="12683">MPRNIYRLAGKAEEVVSLGNMCGEGWFLSGEMIGLLHEGVDNIVCMQPFACLPNHVVGKGAIRAIRDKYPLANIVAVDYDPGISEVNQINRIKLMMSIARDRQGRAANEAEAKRGA</sequence>
<dbReference type="EMBL" id="VSSQ01131459">
    <property type="protein sequence ID" value="MPN58588.1"/>
    <property type="molecule type" value="Genomic_DNA"/>
</dbReference>
<gene>
    <name evidence="1" type="ORF">SDC9_206295</name>
</gene>
<dbReference type="InterPro" id="IPR051805">
    <property type="entry name" value="Dehydratase_Activator_Redct"/>
</dbReference>
<organism evidence="1">
    <name type="scientific">bioreactor metagenome</name>
    <dbReference type="NCBI Taxonomy" id="1076179"/>
    <lineage>
        <taxon>unclassified sequences</taxon>
        <taxon>metagenomes</taxon>
        <taxon>ecological metagenomes</taxon>
    </lineage>
</organism>
<reference evidence="1" key="1">
    <citation type="submission" date="2019-08" db="EMBL/GenBank/DDBJ databases">
        <authorList>
            <person name="Kucharzyk K."/>
            <person name="Murdoch R.W."/>
            <person name="Higgins S."/>
            <person name="Loffler F."/>
        </authorList>
    </citation>
    <scope>NUCLEOTIDE SEQUENCE</scope>
</reference>
<evidence type="ECO:0008006" key="2">
    <source>
        <dbReference type="Google" id="ProtNLM"/>
    </source>
</evidence>
<comment type="caution">
    <text evidence="1">The sequence shown here is derived from an EMBL/GenBank/DDBJ whole genome shotgun (WGS) entry which is preliminary data.</text>
</comment>
<evidence type="ECO:0000313" key="1">
    <source>
        <dbReference type="EMBL" id="MPN58588.1"/>
    </source>
</evidence>
<dbReference type="PANTHER" id="PTHR32329">
    <property type="entry name" value="BIFUNCTIONAL PROTEIN [INCLUDES 2-HYDROXYACYL-COA DEHYDRATASE (N-TER) AND ITS ACTIVATOR DOMAIN (C_TERM)-RELATED"/>
    <property type="match status" value="1"/>
</dbReference>
<protein>
    <recommendedName>
        <fullName evidence="2">DUF2229 domain-containing protein</fullName>
    </recommendedName>
</protein>
<proteinExistence type="predicted"/>
<dbReference type="PANTHER" id="PTHR32329:SF4">
    <property type="entry name" value="ACTIVATOR OF 2-HYDROXYACYL-COA DEHYDRATASE"/>
    <property type="match status" value="1"/>
</dbReference>
<name>A0A645J4M5_9ZZZZ</name>
<accession>A0A645J4M5</accession>
<dbReference type="AlphaFoldDB" id="A0A645J4M5"/>